<evidence type="ECO:0000313" key="1">
    <source>
        <dbReference type="EMBL" id="MBW0467095.1"/>
    </source>
</evidence>
<dbReference type="EMBL" id="AVOT02001488">
    <property type="protein sequence ID" value="MBW0467095.1"/>
    <property type="molecule type" value="Genomic_DNA"/>
</dbReference>
<keyword evidence="2" id="KW-1185">Reference proteome</keyword>
<organism evidence="1 2">
    <name type="scientific">Austropuccinia psidii MF-1</name>
    <dbReference type="NCBI Taxonomy" id="1389203"/>
    <lineage>
        <taxon>Eukaryota</taxon>
        <taxon>Fungi</taxon>
        <taxon>Dikarya</taxon>
        <taxon>Basidiomycota</taxon>
        <taxon>Pucciniomycotina</taxon>
        <taxon>Pucciniomycetes</taxon>
        <taxon>Pucciniales</taxon>
        <taxon>Sphaerophragmiaceae</taxon>
        <taxon>Austropuccinia</taxon>
    </lineage>
</organism>
<gene>
    <name evidence="1" type="ORF">O181_006810</name>
</gene>
<protein>
    <recommendedName>
        <fullName evidence="3">Retrotransposon gag domain-containing protein</fullName>
    </recommendedName>
</protein>
<proteinExistence type="predicted"/>
<dbReference type="Proteomes" id="UP000765509">
    <property type="component" value="Unassembled WGS sequence"/>
</dbReference>
<evidence type="ECO:0008006" key="3">
    <source>
        <dbReference type="Google" id="ProtNLM"/>
    </source>
</evidence>
<name>A0A9Q3GH83_9BASI</name>
<dbReference type="AlphaFoldDB" id="A0A9Q3GH83"/>
<reference evidence="1" key="1">
    <citation type="submission" date="2021-03" db="EMBL/GenBank/DDBJ databases">
        <title>Draft genome sequence of rust myrtle Austropuccinia psidii MF-1, a brazilian biotype.</title>
        <authorList>
            <person name="Quecine M.C."/>
            <person name="Pachon D.M.R."/>
            <person name="Bonatelli M.L."/>
            <person name="Correr F.H."/>
            <person name="Franceschini L.M."/>
            <person name="Leite T.F."/>
            <person name="Margarido G.R.A."/>
            <person name="Almeida C.A."/>
            <person name="Ferrarezi J.A."/>
            <person name="Labate C.A."/>
        </authorList>
    </citation>
    <scope>NUCLEOTIDE SEQUENCE</scope>
    <source>
        <strain evidence="1">MF-1</strain>
    </source>
</reference>
<evidence type="ECO:0000313" key="2">
    <source>
        <dbReference type="Proteomes" id="UP000765509"/>
    </source>
</evidence>
<accession>A0A9Q3GH83</accession>
<comment type="caution">
    <text evidence="1">The sequence shown here is derived from an EMBL/GenBank/DDBJ whole genome shotgun (WGS) entry which is preliminary data.</text>
</comment>
<sequence>MDQTSSFQSHQSKPKLPSQFFAIILSQLFILFGDPNEVIKAEAELDVLRMNEGGHVSLYIADFSSLVSGIGDWGERALIQHFRKRFPPRILHQLSSHPSRMYQLQ</sequence>